<evidence type="ECO:0000256" key="5">
    <source>
        <dbReference type="ARBA" id="ARBA00047878"/>
    </source>
</evidence>
<keyword evidence="10" id="KW-1185">Reference proteome</keyword>
<dbReference type="SMART" id="SM00829">
    <property type="entry name" value="PKS_ER"/>
    <property type="match status" value="1"/>
</dbReference>
<dbReference type="SUPFAM" id="SSF51735">
    <property type="entry name" value="NAD(P)-binding Rossmann-fold domains"/>
    <property type="match status" value="1"/>
</dbReference>
<dbReference type="InterPro" id="IPR013149">
    <property type="entry name" value="ADH-like_C"/>
</dbReference>
<dbReference type="Gene3D" id="3.90.180.10">
    <property type="entry name" value="Medium-chain alcohol dehydrogenases, catalytic domain"/>
    <property type="match status" value="1"/>
</dbReference>
<dbReference type="EMBL" id="RQTK01000077">
    <property type="protein sequence ID" value="RUS88643.1"/>
    <property type="molecule type" value="Genomic_DNA"/>
</dbReference>
<keyword evidence="3" id="KW-0560">Oxidoreductase</keyword>
<dbReference type="EC" id="1.3.1.48" evidence="2"/>
<evidence type="ECO:0000256" key="7">
    <source>
        <dbReference type="ARBA" id="ARBA00049070"/>
    </source>
</evidence>
<name>A0A433U4B0_ELYCH</name>
<dbReference type="InterPro" id="IPR020843">
    <property type="entry name" value="ER"/>
</dbReference>
<evidence type="ECO:0000259" key="8">
    <source>
        <dbReference type="SMART" id="SM00829"/>
    </source>
</evidence>
<evidence type="ECO:0000256" key="2">
    <source>
        <dbReference type="ARBA" id="ARBA00011981"/>
    </source>
</evidence>
<evidence type="ECO:0000256" key="3">
    <source>
        <dbReference type="ARBA" id="ARBA00023002"/>
    </source>
</evidence>
<reference evidence="9 10" key="1">
    <citation type="submission" date="2019-01" db="EMBL/GenBank/DDBJ databases">
        <title>A draft genome assembly of the solar-powered sea slug Elysia chlorotica.</title>
        <authorList>
            <person name="Cai H."/>
            <person name="Li Q."/>
            <person name="Fang X."/>
            <person name="Li J."/>
            <person name="Curtis N.E."/>
            <person name="Altenburger A."/>
            <person name="Shibata T."/>
            <person name="Feng M."/>
            <person name="Maeda T."/>
            <person name="Schwartz J.A."/>
            <person name="Shigenobu S."/>
            <person name="Lundholm N."/>
            <person name="Nishiyama T."/>
            <person name="Yang H."/>
            <person name="Hasebe M."/>
            <person name="Li S."/>
            <person name="Pierce S.K."/>
            <person name="Wang J."/>
        </authorList>
    </citation>
    <scope>NUCLEOTIDE SEQUENCE [LARGE SCALE GENOMIC DNA]</scope>
    <source>
        <strain evidence="9">EC2010</strain>
        <tissue evidence="9">Whole organism of an adult</tissue>
    </source>
</reference>
<dbReference type="InterPro" id="IPR041694">
    <property type="entry name" value="ADH_N_2"/>
</dbReference>
<dbReference type="GO" id="GO:0047522">
    <property type="term" value="F:15-oxoprostaglandin 13-reductase [NAD(P)+] activity"/>
    <property type="evidence" value="ECO:0007669"/>
    <property type="project" value="UniProtKB-EC"/>
</dbReference>
<proteinExistence type="inferred from homology"/>
<comment type="similarity">
    <text evidence="1">Belongs to the NADP-dependent oxidoreductase L4BD family.</text>
</comment>
<evidence type="ECO:0000313" key="9">
    <source>
        <dbReference type="EMBL" id="RUS88643.1"/>
    </source>
</evidence>
<dbReference type="PANTHER" id="PTHR43205">
    <property type="entry name" value="PROSTAGLANDIN REDUCTASE"/>
    <property type="match status" value="1"/>
</dbReference>
<dbReference type="AlphaFoldDB" id="A0A433U4B0"/>
<dbReference type="InterPro" id="IPR045010">
    <property type="entry name" value="MDR_fam"/>
</dbReference>
<dbReference type="Pfam" id="PF00107">
    <property type="entry name" value="ADH_zinc_N"/>
    <property type="match status" value="1"/>
</dbReference>
<evidence type="ECO:0000256" key="6">
    <source>
        <dbReference type="ARBA" id="ARBA00048290"/>
    </source>
</evidence>
<comment type="catalytic activity">
    <reaction evidence="5">
        <text>13,14-dihydro-15-oxo-prostaglandin F1alpha + NADP(+) = 15-oxoprostaglandin F1alpha + NADPH + H(+)</text>
        <dbReference type="Rhea" id="RHEA:50592"/>
        <dbReference type="ChEBI" id="CHEBI:15378"/>
        <dbReference type="ChEBI" id="CHEBI:57783"/>
        <dbReference type="ChEBI" id="CHEBI:58349"/>
        <dbReference type="ChEBI" id="CHEBI:79072"/>
        <dbReference type="ChEBI" id="CHEBI:133411"/>
    </reaction>
    <physiologicalReaction direction="right-to-left" evidence="5">
        <dbReference type="Rhea" id="RHEA:50594"/>
    </physiologicalReaction>
</comment>
<dbReference type="OrthoDB" id="809632at2759"/>
<dbReference type="SUPFAM" id="SSF50129">
    <property type="entry name" value="GroES-like"/>
    <property type="match status" value="1"/>
</dbReference>
<feature type="domain" description="Enoyl reductase (ER)" evidence="8">
    <location>
        <begin position="54"/>
        <end position="362"/>
    </location>
</feature>
<comment type="catalytic activity">
    <reaction evidence="6">
        <text>13,14-dihydro-15-oxo-PGF2alpha + NADP(+) = 15-oxoprostaglandin F2alpha + NADPH + H(+)</text>
        <dbReference type="Rhea" id="RHEA:50588"/>
        <dbReference type="ChEBI" id="CHEBI:15378"/>
        <dbReference type="ChEBI" id="CHEBI:57783"/>
        <dbReference type="ChEBI" id="CHEBI:58349"/>
        <dbReference type="ChEBI" id="CHEBI:133374"/>
        <dbReference type="ChEBI" id="CHEBI:133409"/>
    </reaction>
    <physiologicalReaction direction="right-to-left" evidence="6">
        <dbReference type="Rhea" id="RHEA:50590"/>
    </physiologicalReaction>
</comment>
<gene>
    <name evidence="9" type="ORF">EGW08_003602</name>
</gene>
<dbReference type="Pfam" id="PF16884">
    <property type="entry name" value="ADH_N_2"/>
    <property type="match status" value="1"/>
</dbReference>
<comment type="catalytic activity">
    <reaction evidence="7">
        <text>13,14-dihydro-15-oxo-prostaglandin E1 + NADP(+) = 15-oxoprostaglandin E1 + NADPH + H(+)</text>
        <dbReference type="Rhea" id="RHEA:50584"/>
        <dbReference type="ChEBI" id="CHEBI:15378"/>
        <dbReference type="ChEBI" id="CHEBI:57401"/>
        <dbReference type="ChEBI" id="CHEBI:57783"/>
        <dbReference type="ChEBI" id="CHEBI:58349"/>
        <dbReference type="ChEBI" id="CHEBI:133408"/>
    </reaction>
    <physiologicalReaction direction="right-to-left" evidence="7">
        <dbReference type="Rhea" id="RHEA:50586"/>
    </physiologicalReaction>
</comment>
<organism evidence="9 10">
    <name type="scientific">Elysia chlorotica</name>
    <name type="common">Eastern emerald elysia</name>
    <name type="synonym">Sea slug</name>
    <dbReference type="NCBI Taxonomy" id="188477"/>
    <lineage>
        <taxon>Eukaryota</taxon>
        <taxon>Metazoa</taxon>
        <taxon>Spiralia</taxon>
        <taxon>Lophotrochozoa</taxon>
        <taxon>Mollusca</taxon>
        <taxon>Gastropoda</taxon>
        <taxon>Heterobranchia</taxon>
        <taxon>Euthyneura</taxon>
        <taxon>Panpulmonata</taxon>
        <taxon>Sacoglossa</taxon>
        <taxon>Placobranchoidea</taxon>
        <taxon>Plakobranchidae</taxon>
        <taxon>Elysia</taxon>
    </lineage>
</organism>
<comment type="caution">
    <text evidence="9">The sequence shown here is derived from an EMBL/GenBank/DDBJ whole genome shotgun (WGS) entry which is preliminary data.</text>
</comment>
<dbReference type="InterPro" id="IPR036291">
    <property type="entry name" value="NAD(P)-bd_dom_sf"/>
</dbReference>
<dbReference type="STRING" id="188477.A0A433U4B0"/>
<evidence type="ECO:0000256" key="1">
    <source>
        <dbReference type="ARBA" id="ARBA00010460"/>
    </source>
</evidence>
<dbReference type="Proteomes" id="UP000271974">
    <property type="component" value="Unassembled WGS sequence"/>
</dbReference>
<dbReference type="InterPro" id="IPR011032">
    <property type="entry name" value="GroES-like_sf"/>
</dbReference>
<accession>A0A433U4B0</accession>
<evidence type="ECO:0000256" key="4">
    <source>
        <dbReference type="ARBA" id="ARBA00033119"/>
    </source>
</evidence>
<sequence length="377" mass="42025">MDPLLSCIRGEDKPEVDKDCEPDTDSTKSHPSWMVTKVTSGSQWIKSRDYIGVPTPADFRLTTFFIPSLEKREILVEVICWSVENYMREFDIPPGSPMIGETIASVVASRHRDFKPMMLVTCAAGWRTHAVFKPDDVRVKPIRDILDFPASVYLGPLGLPGLLAYFSFLAACDPKPGQIVLVNAAAGSVGSVIAQLAKIKGCTVIAFSAFRERCAWIRELGLDYVYQKSVTVSAALARQAPKGVDFFFDCVGAEFTKGAIQHVKENGTVCVFGYNSCYARRVGAGAARCRDPYRFLHMHKAKVQSFSLFDFQDKFDAAETQILEWMVQGKIRYRETMFEGFHRLPQALKALYEESSVGTVLVKSELIEDLSTALVEL</sequence>
<dbReference type="GO" id="GO:0006693">
    <property type="term" value="P:prostaglandin metabolic process"/>
    <property type="evidence" value="ECO:0007669"/>
    <property type="project" value="TreeGrafter"/>
</dbReference>
<protein>
    <recommendedName>
        <fullName evidence="4">15-oxoprostaglandin 13-reductase</fullName>
        <ecNumber evidence="2">1.3.1.48</ecNumber>
    </recommendedName>
    <alternativeName>
        <fullName evidence="4">15-oxoprostaglandin 13-reductase</fullName>
    </alternativeName>
</protein>
<dbReference type="PANTHER" id="PTHR43205:SF7">
    <property type="entry name" value="PROSTAGLANDIN REDUCTASE 1"/>
    <property type="match status" value="1"/>
</dbReference>
<evidence type="ECO:0000313" key="10">
    <source>
        <dbReference type="Proteomes" id="UP000271974"/>
    </source>
</evidence>
<dbReference type="Gene3D" id="3.40.50.720">
    <property type="entry name" value="NAD(P)-binding Rossmann-like Domain"/>
    <property type="match status" value="1"/>
</dbReference>